<dbReference type="InterPro" id="IPR036866">
    <property type="entry name" value="RibonucZ/Hydroxyglut_hydro"/>
</dbReference>
<dbReference type="Pfam" id="PF19583">
    <property type="entry name" value="ODP"/>
    <property type="match status" value="1"/>
</dbReference>
<dbReference type="EMBL" id="CAJZAF010000005">
    <property type="protein sequence ID" value="CAG9167972.1"/>
    <property type="molecule type" value="Genomic_DNA"/>
</dbReference>
<dbReference type="PANTHER" id="PTHR43041">
    <property type="entry name" value="HYDROLASE, METALLO-BETA-LACTAMASE SUPERFAMILY"/>
    <property type="match status" value="1"/>
</dbReference>
<dbReference type="CDD" id="cd07709">
    <property type="entry name" value="flavodiiron_proteins_MBL-fold"/>
    <property type="match status" value="1"/>
</dbReference>
<reference evidence="2 3" key="1">
    <citation type="submission" date="2021-08" db="EMBL/GenBank/DDBJ databases">
        <authorList>
            <person name="Peeters C."/>
        </authorList>
    </citation>
    <scope>NUCLEOTIDE SEQUENCE [LARGE SCALE GENOMIC DNA]</scope>
    <source>
        <strain evidence="2 3">LMG 23994</strain>
    </source>
</reference>
<dbReference type="InterPro" id="IPR045761">
    <property type="entry name" value="ODP_dom"/>
</dbReference>
<dbReference type="RefSeq" id="WP_224000676.1">
    <property type="nucleotide sequence ID" value="NZ_CAJZAF010000005.1"/>
</dbReference>
<dbReference type="PANTHER" id="PTHR43041:SF1">
    <property type="entry name" value="METALLO-BETA-LACTAMASE DOMAIN-CONTAINING PROTEIN"/>
    <property type="match status" value="1"/>
</dbReference>
<accession>A0ABM8WKQ0</accession>
<dbReference type="Gene3D" id="3.60.15.10">
    <property type="entry name" value="Ribonuclease Z/Hydroxyacylglutathione hydrolase-like"/>
    <property type="match status" value="1"/>
</dbReference>
<keyword evidence="3" id="KW-1185">Reference proteome</keyword>
<protein>
    <recommendedName>
        <fullName evidence="1">Metallo-beta-lactamase domain-containing protein</fullName>
    </recommendedName>
</protein>
<dbReference type="SUPFAM" id="SSF56281">
    <property type="entry name" value="Metallo-hydrolase/oxidoreductase"/>
    <property type="match status" value="1"/>
</dbReference>
<dbReference type="Proteomes" id="UP000701702">
    <property type="component" value="Unassembled WGS sequence"/>
</dbReference>
<evidence type="ECO:0000313" key="2">
    <source>
        <dbReference type="EMBL" id="CAG9167972.1"/>
    </source>
</evidence>
<name>A0ABM8WKQ0_9BURK</name>
<sequence length="263" mass="28816">MGITLYNTDGHTCLMFADLVEEAHGEVVQTNQFLVVDHGHGALIDPGGHMTYSELYLAISRYFPPKQLDYVLASHADPDIVASVGRWLTGSDCQVLISKVWARFLPHFCQAGKTNGRIVTIPDAGTHIPLGRGSLVAVPAHFLHSEGNFQFYDPISKILFSGDLGAAMTSAAEAGATVTDFDAHAARMLPFHQRYMSGNRACRLWAAMARTLDIEWIVPQHGPSFRGAAMVARFIDWVDGLQCGLDLLTPNHYRVPPARTVTD</sequence>
<feature type="domain" description="Metallo-beta-lactamase" evidence="1">
    <location>
        <begin position="29"/>
        <end position="221"/>
    </location>
</feature>
<proteinExistence type="predicted"/>
<gene>
    <name evidence="2" type="ORF">LMG23994_01263</name>
</gene>
<comment type="caution">
    <text evidence="2">The sequence shown here is derived from an EMBL/GenBank/DDBJ whole genome shotgun (WGS) entry which is preliminary data.</text>
</comment>
<dbReference type="InterPro" id="IPR001279">
    <property type="entry name" value="Metallo-B-lactamas"/>
</dbReference>
<evidence type="ECO:0000259" key="1">
    <source>
        <dbReference type="SMART" id="SM00849"/>
    </source>
</evidence>
<dbReference type="SMART" id="SM00849">
    <property type="entry name" value="Lactamase_B"/>
    <property type="match status" value="1"/>
</dbReference>
<evidence type="ECO:0000313" key="3">
    <source>
        <dbReference type="Proteomes" id="UP000701702"/>
    </source>
</evidence>
<organism evidence="2 3">
    <name type="scientific">Cupriavidus pinatubonensis</name>
    <dbReference type="NCBI Taxonomy" id="248026"/>
    <lineage>
        <taxon>Bacteria</taxon>
        <taxon>Pseudomonadati</taxon>
        <taxon>Pseudomonadota</taxon>
        <taxon>Betaproteobacteria</taxon>
        <taxon>Burkholderiales</taxon>
        <taxon>Burkholderiaceae</taxon>
        <taxon>Cupriavidus</taxon>
    </lineage>
</organism>